<dbReference type="Gene3D" id="2.60.40.10">
    <property type="entry name" value="Immunoglobulins"/>
    <property type="match status" value="1"/>
</dbReference>
<dbReference type="PANTHER" id="PTHR10809:SF6">
    <property type="entry name" value="AT11025P-RELATED"/>
    <property type="match status" value="1"/>
</dbReference>
<feature type="region of interest" description="Disordered" evidence="6">
    <location>
        <begin position="233"/>
        <end position="254"/>
    </location>
</feature>
<feature type="transmembrane region" description="Helical" evidence="7">
    <location>
        <begin position="258"/>
        <end position="276"/>
    </location>
</feature>
<comment type="similarity">
    <text evidence="2">Belongs to the VAMP-associated protein (VAP) (TC 9.B.17) family.</text>
</comment>
<evidence type="ECO:0000256" key="3">
    <source>
        <dbReference type="ARBA" id="ARBA00022692"/>
    </source>
</evidence>
<proteinExistence type="inferred from homology"/>
<name>A0A7R9WSF8_9STRA</name>
<dbReference type="PROSITE" id="PS50202">
    <property type="entry name" value="MSP"/>
    <property type="match status" value="1"/>
</dbReference>
<organism evidence="9">
    <name type="scientific">Craspedostauros australis</name>
    <dbReference type="NCBI Taxonomy" id="1486917"/>
    <lineage>
        <taxon>Eukaryota</taxon>
        <taxon>Sar</taxon>
        <taxon>Stramenopiles</taxon>
        <taxon>Ochrophyta</taxon>
        <taxon>Bacillariophyta</taxon>
        <taxon>Bacillariophyceae</taxon>
        <taxon>Bacillariophycidae</taxon>
        <taxon>Naviculales</taxon>
        <taxon>Naviculaceae</taxon>
        <taxon>Craspedostauros</taxon>
    </lineage>
</organism>
<protein>
    <recommendedName>
        <fullName evidence="8">MSP domain-containing protein</fullName>
    </recommendedName>
</protein>
<evidence type="ECO:0000256" key="4">
    <source>
        <dbReference type="ARBA" id="ARBA00022989"/>
    </source>
</evidence>
<dbReference type="InterPro" id="IPR013783">
    <property type="entry name" value="Ig-like_fold"/>
</dbReference>
<dbReference type="InterPro" id="IPR000535">
    <property type="entry name" value="MSP_dom"/>
</dbReference>
<dbReference type="Pfam" id="PF00635">
    <property type="entry name" value="Motile_Sperm"/>
    <property type="match status" value="1"/>
</dbReference>
<comment type="subcellular location">
    <subcellularLocation>
        <location evidence="1">Membrane</location>
        <topology evidence="1">Single-pass type IV membrane protein</topology>
    </subcellularLocation>
</comment>
<gene>
    <name evidence="9" type="ORF">CAUS1442_LOCUS4480</name>
</gene>
<evidence type="ECO:0000313" key="9">
    <source>
        <dbReference type="EMBL" id="CAD8332381.1"/>
    </source>
</evidence>
<dbReference type="GO" id="GO:0090158">
    <property type="term" value="P:endoplasmic reticulum membrane organization"/>
    <property type="evidence" value="ECO:0007669"/>
    <property type="project" value="TreeGrafter"/>
</dbReference>
<sequence>MTSLNSLEITPDTYLDFNLAPNELTSRTTLTLRHPGHTDDHIAYKIKTTQPRRYLVRPNQGMIAPGGSDTVSILLIEKDKQILLQSYEKLGQTGLDHSKDKFLVQSCVVSSAFSSKLTKDSTELYEALTSMWNSVSNKDSQASVSHRKMHVRHQVVDNSPTSPANGSKTVAKSFKREASSQANVDTMSTDQLKSELTNLRRKYDDLVSFSMNLTAERDILSNTLEQTKRDYNREQATRSALESKQGAGAKAAGGSSSMLPMILLMIIVAIACFFLGMKLASDGGAAALESVPVLNQLINTDETAQPVAAGTDEL</sequence>
<keyword evidence="3 7" id="KW-0812">Transmembrane</keyword>
<dbReference type="EMBL" id="HBEF01007172">
    <property type="protein sequence ID" value="CAD8332381.1"/>
    <property type="molecule type" value="Transcribed_RNA"/>
</dbReference>
<feature type="compositionally biased region" description="Low complexity" evidence="6">
    <location>
        <begin position="243"/>
        <end position="254"/>
    </location>
</feature>
<keyword evidence="5 7" id="KW-0472">Membrane</keyword>
<evidence type="ECO:0000256" key="1">
    <source>
        <dbReference type="ARBA" id="ARBA00004211"/>
    </source>
</evidence>
<dbReference type="AlphaFoldDB" id="A0A7R9WSF8"/>
<reference evidence="9" key="1">
    <citation type="submission" date="2021-01" db="EMBL/GenBank/DDBJ databases">
        <authorList>
            <person name="Corre E."/>
            <person name="Pelletier E."/>
            <person name="Niang G."/>
            <person name="Scheremetjew M."/>
            <person name="Finn R."/>
            <person name="Kale V."/>
            <person name="Holt S."/>
            <person name="Cochrane G."/>
            <person name="Meng A."/>
            <person name="Brown T."/>
            <person name="Cohen L."/>
        </authorList>
    </citation>
    <scope>NUCLEOTIDE SEQUENCE</scope>
    <source>
        <strain evidence="9">CCMP3328</strain>
    </source>
</reference>
<feature type="domain" description="MSP" evidence="8">
    <location>
        <begin position="6"/>
        <end position="150"/>
    </location>
</feature>
<keyword evidence="4 7" id="KW-1133">Transmembrane helix</keyword>
<dbReference type="SUPFAM" id="SSF49354">
    <property type="entry name" value="PapD-like"/>
    <property type="match status" value="1"/>
</dbReference>
<evidence type="ECO:0000259" key="8">
    <source>
        <dbReference type="PROSITE" id="PS50202"/>
    </source>
</evidence>
<evidence type="ECO:0000256" key="6">
    <source>
        <dbReference type="SAM" id="MobiDB-lite"/>
    </source>
</evidence>
<evidence type="ECO:0000256" key="7">
    <source>
        <dbReference type="SAM" id="Phobius"/>
    </source>
</evidence>
<dbReference type="GO" id="GO:0005789">
    <property type="term" value="C:endoplasmic reticulum membrane"/>
    <property type="evidence" value="ECO:0007669"/>
    <property type="project" value="InterPro"/>
</dbReference>
<evidence type="ECO:0000256" key="2">
    <source>
        <dbReference type="ARBA" id="ARBA00008932"/>
    </source>
</evidence>
<dbReference type="InterPro" id="IPR008962">
    <property type="entry name" value="PapD-like_sf"/>
</dbReference>
<dbReference type="GO" id="GO:0005886">
    <property type="term" value="C:plasma membrane"/>
    <property type="evidence" value="ECO:0007669"/>
    <property type="project" value="TreeGrafter"/>
</dbReference>
<dbReference type="GO" id="GO:0061817">
    <property type="term" value="P:endoplasmic reticulum-plasma membrane tethering"/>
    <property type="evidence" value="ECO:0007669"/>
    <property type="project" value="TreeGrafter"/>
</dbReference>
<evidence type="ECO:0000256" key="5">
    <source>
        <dbReference type="ARBA" id="ARBA00023136"/>
    </source>
</evidence>
<accession>A0A7R9WSF8</accession>
<dbReference type="PANTHER" id="PTHR10809">
    <property type="entry name" value="VESICLE-ASSOCIATED MEMBRANE PROTEIN-ASSOCIATED PROTEIN"/>
    <property type="match status" value="1"/>
</dbReference>
<dbReference type="InterPro" id="IPR016763">
    <property type="entry name" value="VAP"/>
</dbReference>